<gene>
    <name evidence="1" type="ORF">GHA_03952</name>
    <name evidence="2" type="ORF">NCTC8782_03996</name>
</gene>
<protein>
    <submittedName>
        <fullName evidence="2">Uncharacterized protein</fullName>
    </submittedName>
</protein>
<sequence>MKIYIIDQNGDLALQNGRSIVVEFADGKSLELAGSPQPLPEGIPDGIHIWGGRIPYQTSEEVKTSQLDFKPVAANGMIVSPLPIKESDSCVTEMFIADDDGSLQPLKGSRVVIALENGKTLEFMEHYANNGLLVWGGREPDSQLPFEEVKQRTESLGVYLLAGNVVHVFPYKVE</sequence>
<dbReference type="RefSeq" id="WP_048211733.1">
    <property type="nucleotide sequence ID" value="NZ_CAHPRB010000015.1"/>
</dbReference>
<dbReference type="Proteomes" id="UP000255286">
    <property type="component" value="Unassembled WGS sequence"/>
</dbReference>
<name>A0A9Q7ZT84_9ENTR</name>
<dbReference type="EMBL" id="CAHPRB010000015">
    <property type="protein sequence ID" value="CAB5597326.1"/>
    <property type="molecule type" value="Genomic_DNA"/>
</dbReference>
<evidence type="ECO:0000313" key="1">
    <source>
        <dbReference type="EMBL" id="CAB5597326.1"/>
    </source>
</evidence>
<proteinExistence type="predicted"/>
<dbReference type="GeneID" id="83646470"/>
<keyword evidence="4" id="KW-1185">Reference proteome</keyword>
<reference evidence="2 3" key="1">
    <citation type="submission" date="2018-06" db="EMBL/GenBank/DDBJ databases">
        <authorList>
            <consortium name="Pathogen Informatics"/>
            <person name="Doyle S."/>
        </authorList>
    </citation>
    <scope>NUCLEOTIDE SEQUENCE [LARGE SCALE GENOMIC DNA]</scope>
    <source>
        <strain evidence="2 3">NCTC8782</strain>
    </source>
</reference>
<evidence type="ECO:0000313" key="2">
    <source>
        <dbReference type="EMBL" id="SUX81373.1"/>
    </source>
</evidence>
<dbReference type="Proteomes" id="UP000835792">
    <property type="component" value="Unassembled WGS sequence"/>
</dbReference>
<evidence type="ECO:0000313" key="4">
    <source>
        <dbReference type="Proteomes" id="UP000835792"/>
    </source>
</evidence>
<dbReference type="EMBL" id="UIGT01000001">
    <property type="protein sequence ID" value="SUX81373.1"/>
    <property type="molecule type" value="Genomic_DNA"/>
</dbReference>
<comment type="caution">
    <text evidence="2">The sequence shown here is derived from an EMBL/GenBank/DDBJ whole genome shotgun (WGS) entry which is preliminary data.</text>
</comment>
<evidence type="ECO:0000313" key="3">
    <source>
        <dbReference type="Proteomes" id="UP000255286"/>
    </source>
</evidence>
<reference evidence="1" key="2">
    <citation type="submission" date="2020-05" db="EMBL/GenBank/DDBJ databases">
        <authorList>
            <person name="Delgado-Blas J."/>
        </authorList>
    </citation>
    <scope>NUCLEOTIDE SEQUENCE</scope>
    <source>
        <strain evidence="1">BB1468</strain>
    </source>
</reference>
<organism evidence="2 3">
    <name type="scientific">Citrobacter youngae</name>
    <dbReference type="NCBI Taxonomy" id="133448"/>
    <lineage>
        <taxon>Bacteria</taxon>
        <taxon>Pseudomonadati</taxon>
        <taxon>Pseudomonadota</taxon>
        <taxon>Gammaproteobacteria</taxon>
        <taxon>Enterobacterales</taxon>
        <taxon>Enterobacteriaceae</taxon>
        <taxon>Citrobacter</taxon>
        <taxon>Citrobacter freundii complex</taxon>
    </lineage>
</organism>
<dbReference type="AlphaFoldDB" id="A0A9Q7ZT84"/>
<accession>A0A9Q7ZT84</accession>